<dbReference type="PRINTS" id="PR01415">
    <property type="entry name" value="ANKYRIN"/>
</dbReference>
<dbReference type="Pfam" id="PF13637">
    <property type="entry name" value="Ank_4"/>
    <property type="match status" value="1"/>
</dbReference>
<dbReference type="Gene3D" id="1.25.40.20">
    <property type="entry name" value="Ankyrin repeat-containing domain"/>
    <property type="match status" value="2"/>
</dbReference>
<evidence type="ECO:0000256" key="3">
    <source>
        <dbReference type="PROSITE-ProRule" id="PRU00023"/>
    </source>
</evidence>
<dbReference type="Proteomes" id="UP000695022">
    <property type="component" value="Unplaced"/>
</dbReference>
<dbReference type="Pfam" id="PF12796">
    <property type="entry name" value="Ank_2"/>
    <property type="match status" value="1"/>
</dbReference>
<name>A0ABM1ENX3_PRICU</name>
<keyword evidence="4" id="KW-1185">Reference proteome</keyword>
<dbReference type="PANTHER" id="PTHR24173:SF74">
    <property type="entry name" value="ANKYRIN REPEAT DOMAIN-CONTAINING PROTEIN 16"/>
    <property type="match status" value="1"/>
</dbReference>
<feature type="repeat" description="ANK" evidence="3">
    <location>
        <begin position="71"/>
        <end position="103"/>
    </location>
</feature>
<feature type="repeat" description="ANK" evidence="3">
    <location>
        <begin position="120"/>
        <end position="140"/>
    </location>
</feature>
<evidence type="ECO:0000256" key="2">
    <source>
        <dbReference type="ARBA" id="ARBA00023043"/>
    </source>
</evidence>
<dbReference type="InterPro" id="IPR036770">
    <property type="entry name" value="Ankyrin_rpt-contain_sf"/>
</dbReference>
<dbReference type="PROSITE" id="PS50088">
    <property type="entry name" value="ANK_REPEAT"/>
    <property type="match status" value="2"/>
</dbReference>
<dbReference type="SUPFAM" id="SSF48403">
    <property type="entry name" value="Ankyrin repeat"/>
    <property type="match status" value="1"/>
</dbReference>
<proteinExistence type="predicted"/>
<organism evidence="4 5">
    <name type="scientific">Priapulus caudatus</name>
    <name type="common">Priapulid worm</name>
    <dbReference type="NCBI Taxonomy" id="37621"/>
    <lineage>
        <taxon>Eukaryota</taxon>
        <taxon>Metazoa</taxon>
        <taxon>Ecdysozoa</taxon>
        <taxon>Scalidophora</taxon>
        <taxon>Priapulida</taxon>
        <taxon>Priapulimorpha</taxon>
        <taxon>Priapulimorphida</taxon>
        <taxon>Priapulidae</taxon>
        <taxon>Priapulus</taxon>
    </lineage>
</organism>
<dbReference type="RefSeq" id="XP_014673894.1">
    <property type="nucleotide sequence ID" value="XM_014818408.1"/>
</dbReference>
<reference evidence="5" key="1">
    <citation type="submission" date="2025-08" db="UniProtKB">
        <authorList>
            <consortium name="RefSeq"/>
        </authorList>
    </citation>
    <scope>IDENTIFICATION</scope>
</reference>
<evidence type="ECO:0000313" key="5">
    <source>
        <dbReference type="RefSeq" id="XP_014673894.1"/>
    </source>
</evidence>
<sequence>MSDLHAACSRADVEKVFELLRGGAKTSCVNVRMETPLHVACALSRDRTEEKMEIVKQLLLHDAPLKEENERGRTPLMLACETASADVATALKENGAGPRARYPGNGSRLYEAVLSRACSGQLDIMRLLLEAGADPNVADTESGETPLMRAAWIARRHLENNSRAARTASGA</sequence>
<dbReference type="PANTHER" id="PTHR24173">
    <property type="entry name" value="ANKYRIN REPEAT CONTAINING"/>
    <property type="match status" value="1"/>
</dbReference>
<evidence type="ECO:0000256" key="1">
    <source>
        <dbReference type="ARBA" id="ARBA00022737"/>
    </source>
</evidence>
<keyword evidence="1" id="KW-0677">Repeat</keyword>
<keyword evidence="2 3" id="KW-0040">ANK repeat</keyword>
<evidence type="ECO:0000313" key="4">
    <source>
        <dbReference type="Proteomes" id="UP000695022"/>
    </source>
</evidence>
<dbReference type="SMART" id="SM00248">
    <property type="entry name" value="ANK"/>
    <property type="match status" value="4"/>
</dbReference>
<accession>A0ABM1ENX3</accession>
<gene>
    <name evidence="5" type="primary">LOC106814121</name>
</gene>
<protein>
    <submittedName>
        <fullName evidence="5">Ankyrin repeat domain-containing protein 34B-like</fullName>
    </submittedName>
</protein>
<dbReference type="GeneID" id="106814121"/>
<dbReference type="InterPro" id="IPR002110">
    <property type="entry name" value="Ankyrin_rpt"/>
</dbReference>